<gene>
    <name evidence="2" type="ORF">MMAB1_1069</name>
</gene>
<dbReference type="Proteomes" id="UP000069850">
    <property type="component" value="Chromosome 1"/>
</dbReference>
<evidence type="ECO:0000313" key="3">
    <source>
        <dbReference type="Proteomes" id="UP000069850"/>
    </source>
</evidence>
<dbReference type="SUPFAM" id="SSF53756">
    <property type="entry name" value="UDP-Glycosyltransferase/glycogen phosphorylase"/>
    <property type="match status" value="1"/>
</dbReference>
<evidence type="ECO:0000259" key="1">
    <source>
        <dbReference type="Pfam" id="PF00534"/>
    </source>
</evidence>
<keyword evidence="2" id="KW-0808">Transferase</keyword>
<dbReference type="PANTHER" id="PTHR12526:SF634">
    <property type="entry name" value="BLL3361 PROTEIN"/>
    <property type="match status" value="1"/>
</dbReference>
<sequence length="208" mass="23042">MTTPVKVVPNGFRHDLFYPVRMETCRKALNLPINRKILLSVGNLVEVKGYAHLIDAISEVVQERMDVLCLIVGRGELKHRLEKKVSSLGLEQYVRLIGGKPHGEIPLWMNACDLFVLPSLRESFGIVQVEAMACGKPVVATKNGGSEEIVTPGKTGLLCDAADPRSLAESIVRALDMPWDADAIADEVRPYSWECIGREISWIYSSLI</sequence>
<dbReference type="KEGG" id="mema:MMAB1_1069"/>
<dbReference type="Pfam" id="PF00534">
    <property type="entry name" value="Glycos_transf_1"/>
    <property type="match status" value="1"/>
</dbReference>
<organism evidence="2 3">
    <name type="scientific">Methanoculleus bourgensis</name>
    <dbReference type="NCBI Taxonomy" id="83986"/>
    <lineage>
        <taxon>Archaea</taxon>
        <taxon>Methanobacteriati</taxon>
        <taxon>Methanobacteriota</taxon>
        <taxon>Stenosarchaea group</taxon>
        <taxon>Methanomicrobia</taxon>
        <taxon>Methanomicrobiales</taxon>
        <taxon>Methanomicrobiaceae</taxon>
        <taxon>Methanoculleus</taxon>
    </lineage>
</organism>
<dbReference type="InterPro" id="IPR001296">
    <property type="entry name" value="Glyco_trans_1"/>
</dbReference>
<reference evidence="2 3" key="1">
    <citation type="submission" date="2016-01" db="EMBL/GenBank/DDBJ databases">
        <authorList>
            <person name="Manzoor S."/>
        </authorList>
    </citation>
    <scope>NUCLEOTIDE SEQUENCE [LARGE SCALE GENOMIC DNA]</scope>
    <source>
        <strain evidence="2">Methanoculleus sp MAB1</strain>
    </source>
</reference>
<feature type="domain" description="Glycosyl transferase family 1" evidence="1">
    <location>
        <begin position="24"/>
        <end position="178"/>
    </location>
</feature>
<dbReference type="PANTHER" id="PTHR12526">
    <property type="entry name" value="GLYCOSYLTRANSFERASE"/>
    <property type="match status" value="1"/>
</dbReference>
<accession>A0A0X3BJY9</accession>
<evidence type="ECO:0000313" key="2">
    <source>
        <dbReference type="EMBL" id="CVK32283.1"/>
    </source>
</evidence>
<dbReference type="EMBL" id="LT158599">
    <property type="protein sequence ID" value="CVK32283.1"/>
    <property type="molecule type" value="Genomic_DNA"/>
</dbReference>
<dbReference type="AlphaFoldDB" id="A0A0X3BJY9"/>
<protein>
    <submittedName>
        <fullName evidence="2">Glycosyl transferase, group 1</fullName>
    </submittedName>
</protein>
<proteinExistence type="predicted"/>
<dbReference type="GO" id="GO:0016757">
    <property type="term" value="F:glycosyltransferase activity"/>
    <property type="evidence" value="ECO:0007669"/>
    <property type="project" value="InterPro"/>
</dbReference>
<dbReference type="Gene3D" id="3.40.50.2000">
    <property type="entry name" value="Glycogen Phosphorylase B"/>
    <property type="match status" value="1"/>
</dbReference>
<name>A0A0X3BJY9_9EURY</name>